<gene>
    <name evidence="4 5 6" type="primary">LOC105268599</name>
</gene>
<dbReference type="RefSeq" id="XP_011306581.1">
    <property type="nucleotide sequence ID" value="XM_011308279.1"/>
</dbReference>
<accession>A0A9R1TBY0</accession>
<evidence type="ECO:0000313" key="4">
    <source>
        <dbReference type="RefSeq" id="XP_011306579.1"/>
    </source>
</evidence>
<proteinExistence type="predicted"/>
<dbReference type="PANTHER" id="PTHR15854:SF4">
    <property type="entry name" value="PEROXYNITRITE ISOMERASE THAP4"/>
    <property type="match status" value="1"/>
</dbReference>
<dbReference type="GeneID" id="105268599"/>
<dbReference type="RefSeq" id="XP_011306579.1">
    <property type="nucleotide sequence ID" value="XM_011308277.1"/>
</dbReference>
<name>A0A9R1TBY0_9HYME</name>
<dbReference type="RefSeq" id="XP_011306580.1">
    <property type="nucleotide sequence ID" value="XM_011308278.1"/>
</dbReference>
<dbReference type="InterPro" id="IPR014878">
    <property type="entry name" value="THAP4-like_heme-bd"/>
</dbReference>
<dbReference type="KEGG" id="fas:105268599"/>
<evidence type="ECO:0000313" key="6">
    <source>
        <dbReference type="RefSeq" id="XP_011306581.1"/>
    </source>
</evidence>
<dbReference type="Gene3D" id="2.40.128.20">
    <property type="match status" value="1"/>
</dbReference>
<dbReference type="AlphaFoldDB" id="A0A9R1TBY0"/>
<evidence type="ECO:0000259" key="2">
    <source>
        <dbReference type="Pfam" id="PF08768"/>
    </source>
</evidence>
<dbReference type="InterPro" id="IPR012674">
    <property type="entry name" value="Calycin"/>
</dbReference>
<dbReference type="PANTHER" id="PTHR15854">
    <property type="entry name" value="THAP4 PROTEIN"/>
    <property type="match status" value="1"/>
</dbReference>
<keyword evidence="3" id="KW-1185">Reference proteome</keyword>
<comment type="catalytic activity">
    <reaction evidence="1">
        <text>peroxynitrite = nitrate</text>
        <dbReference type="Rhea" id="RHEA:63116"/>
        <dbReference type="ChEBI" id="CHEBI:17632"/>
        <dbReference type="ChEBI" id="CHEBI:25941"/>
    </reaction>
    <physiologicalReaction direction="left-to-right" evidence="1">
        <dbReference type="Rhea" id="RHEA:63117"/>
    </physiologicalReaction>
</comment>
<evidence type="ECO:0000313" key="5">
    <source>
        <dbReference type="RefSeq" id="XP_011306580.1"/>
    </source>
</evidence>
<dbReference type="SUPFAM" id="SSF50814">
    <property type="entry name" value="Lipocalins"/>
    <property type="match status" value="1"/>
</dbReference>
<protein>
    <submittedName>
        <fullName evidence="4 5">THAP domain-containing protein 4-like</fullName>
    </submittedName>
</protein>
<dbReference type="InterPro" id="IPR045165">
    <property type="entry name" value="Nitrobindin"/>
</dbReference>
<sequence>MNRLPMHNALKHLGWLEGTWRTISPGEGQYPTLKGFRYEEEIRFISIGQPMFNYESQTWHPEKKNPMHREVGFLRVIPETNKVKLILAHNFGVTSIEEGHTEGMNVILESTGVQRMSEGTKDPPVVKLRREWKLDGETLEQIIYMATTTTPDLTEHLRAKYSKVITGI</sequence>
<evidence type="ECO:0000313" key="3">
    <source>
        <dbReference type="Proteomes" id="UP000694866"/>
    </source>
</evidence>
<dbReference type="Proteomes" id="UP000694866">
    <property type="component" value="Unplaced"/>
</dbReference>
<accession>A0A9R1TC46</accession>
<reference evidence="4 5" key="1">
    <citation type="submission" date="2025-04" db="UniProtKB">
        <authorList>
            <consortium name="RefSeq"/>
        </authorList>
    </citation>
    <scope>IDENTIFICATION</scope>
    <source>
        <strain evidence="4 5">USDA-PBARC FA_bdor</strain>
        <tissue evidence="4 5">Whole organism</tissue>
    </source>
</reference>
<dbReference type="OrthoDB" id="58529at2759"/>
<dbReference type="Pfam" id="PF08768">
    <property type="entry name" value="THAP4_heme-bd"/>
    <property type="match status" value="1"/>
</dbReference>
<accession>A0A9R1U2G6</accession>
<dbReference type="CDD" id="cd07828">
    <property type="entry name" value="lipocalin_heme-bd-THAP4-like"/>
    <property type="match status" value="1"/>
</dbReference>
<evidence type="ECO:0000256" key="1">
    <source>
        <dbReference type="ARBA" id="ARBA00036993"/>
    </source>
</evidence>
<organism evidence="3 5">
    <name type="scientific">Fopius arisanus</name>
    <dbReference type="NCBI Taxonomy" id="64838"/>
    <lineage>
        <taxon>Eukaryota</taxon>
        <taxon>Metazoa</taxon>
        <taxon>Ecdysozoa</taxon>
        <taxon>Arthropoda</taxon>
        <taxon>Hexapoda</taxon>
        <taxon>Insecta</taxon>
        <taxon>Pterygota</taxon>
        <taxon>Neoptera</taxon>
        <taxon>Endopterygota</taxon>
        <taxon>Hymenoptera</taxon>
        <taxon>Apocrita</taxon>
        <taxon>Ichneumonoidea</taxon>
        <taxon>Braconidae</taxon>
        <taxon>Opiinae</taxon>
        <taxon>Fopius</taxon>
    </lineage>
</organism>
<feature type="domain" description="THAP4-like heme-binding" evidence="2">
    <location>
        <begin position="10"/>
        <end position="163"/>
    </location>
</feature>